<proteinExistence type="predicted"/>
<protein>
    <submittedName>
        <fullName evidence="2">Uncharacterized protein</fullName>
    </submittedName>
</protein>
<dbReference type="AlphaFoldDB" id="A0AAV7UXR5"/>
<name>A0AAV7UXR5_PLEWA</name>
<dbReference type="Proteomes" id="UP001066276">
    <property type="component" value="Chromosome 2_2"/>
</dbReference>
<reference evidence="2" key="1">
    <citation type="journal article" date="2022" name="bioRxiv">
        <title>Sequencing and chromosome-scale assembly of the giantPleurodeles waltlgenome.</title>
        <authorList>
            <person name="Brown T."/>
            <person name="Elewa A."/>
            <person name="Iarovenko S."/>
            <person name="Subramanian E."/>
            <person name="Araus A.J."/>
            <person name="Petzold A."/>
            <person name="Susuki M."/>
            <person name="Suzuki K.-i.T."/>
            <person name="Hayashi T."/>
            <person name="Toyoda A."/>
            <person name="Oliveira C."/>
            <person name="Osipova E."/>
            <person name="Leigh N.D."/>
            <person name="Simon A."/>
            <person name="Yun M.H."/>
        </authorList>
    </citation>
    <scope>NUCLEOTIDE SEQUENCE</scope>
    <source>
        <strain evidence="2">20211129_DDA</strain>
        <tissue evidence="2">Liver</tissue>
    </source>
</reference>
<organism evidence="2 3">
    <name type="scientific">Pleurodeles waltl</name>
    <name type="common">Iberian ribbed newt</name>
    <dbReference type="NCBI Taxonomy" id="8319"/>
    <lineage>
        <taxon>Eukaryota</taxon>
        <taxon>Metazoa</taxon>
        <taxon>Chordata</taxon>
        <taxon>Craniata</taxon>
        <taxon>Vertebrata</taxon>
        <taxon>Euteleostomi</taxon>
        <taxon>Amphibia</taxon>
        <taxon>Batrachia</taxon>
        <taxon>Caudata</taxon>
        <taxon>Salamandroidea</taxon>
        <taxon>Salamandridae</taxon>
        <taxon>Pleurodelinae</taxon>
        <taxon>Pleurodeles</taxon>
    </lineage>
</organism>
<evidence type="ECO:0000313" key="3">
    <source>
        <dbReference type="Proteomes" id="UP001066276"/>
    </source>
</evidence>
<sequence length="99" mass="10452">MVGPLVADPVTPGEGGGLRRHWEACYQHRAISCSRLQRRSAPSFLSGTDRPGVREGQVAPRPVAGFGDRRRAAAKVQVGAEGAPLSLGLQRGMRHSAPG</sequence>
<feature type="region of interest" description="Disordered" evidence="1">
    <location>
        <begin position="42"/>
        <end position="63"/>
    </location>
</feature>
<gene>
    <name evidence="2" type="ORF">NDU88_003196</name>
</gene>
<keyword evidence="3" id="KW-1185">Reference proteome</keyword>
<comment type="caution">
    <text evidence="2">The sequence shown here is derived from an EMBL/GenBank/DDBJ whole genome shotgun (WGS) entry which is preliminary data.</text>
</comment>
<accession>A0AAV7UXR5</accession>
<evidence type="ECO:0000256" key="1">
    <source>
        <dbReference type="SAM" id="MobiDB-lite"/>
    </source>
</evidence>
<dbReference type="EMBL" id="JANPWB010000004">
    <property type="protein sequence ID" value="KAJ1193900.1"/>
    <property type="molecule type" value="Genomic_DNA"/>
</dbReference>
<evidence type="ECO:0000313" key="2">
    <source>
        <dbReference type="EMBL" id="KAJ1193900.1"/>
    </source>
</evidence>